<protein>
    <recommendedName>
        <fullName evidence="1">RNase H type-1 domain-containing protein</fullName>
    </recommendedName>
</protein>
<dbReference type="PANTHER" id="PTHR46387:SF2">
    <property type="entry name" value="RIBONUCLEASE HI"/>
    <property type="match status" value="1"/>
</dbReference>
<accession>A0A1G2RT92</accession>
<evidence type="ECO:0000313" key="2">
    <source>
        <dbReference type="EMBL" id="OHA76056.1"/>
    </source>
</evidence>
<proteinExistence type="predicted"/>
<sequence length="146" mass="16349">MRIFVIHADGGARGNPGPAAIGAVIEDEKGKVLKEISEYIGETTNNEAEYRAVITALKKLKALIGKAEAKKAHVWIYADSELLVQQMNGHYKIDNANIQKFFLELWNLKIDFGKATFEAVPRAQNREADRLVNAALDEKIRPQKLF</sequence>
<comment type="caution">
    <text evidence="2">The sequence shown here is derived from an EMBL/GenBank/DDBJ whole genome shotgun (WGS) entry which is preliminary data.</text>
</comment>
<dbReference type="SUPFAM" id="SSF53098">
    <property type="entry name" value="Ribonuclease H-like"/>
    <property type="match status" value="1"/>
</dbReference>
<dbReference type="GO" id="GO:0003676">
    <property type="term" value="F:nucleic acid binding"/>
    <property type="evidence" value="ECO:0007669"/>
    <property type="project" value="InterPro"/>
</dbReference>
<gene>
    <name evidence="2" type="ORF">A3J30_03815</name>
</gene>
<evidence type="ECO:0000259" key="1">
    <source>
        <dbReference type="PROSITE" id="PS50879"/>
    </source>
</evidence>
<dbReference type="Gene3D" id="3.30.420.10">
    <property type="entry name" value="Ribonuclease H-like superfamily/Ribonuclease H"/>
    <property type="match status" value="1"/>
</dbReference>
<dbReference type="InterPro" id="IPR002156">
    <property type="entry name" value="RNaseH_domain"/>
</dbReference>
<dbReference type="CDD" id="cd09279">
    <property type="entry name" value="RNase_HI_like"/>
    <property type="match status" value="1"/>
</dbReference>
<reference evidence="2 3" key="1">
    <citation type="journal article" date="2016" name="Nat. Commun.">
        <title>Thousands of microbial genomes shed light on interconnected biogeochemical processes in an aquifer system.</title>
        <authorList>
            <person name="Anantharaman K."/>
            <person name="Brown C.T."/>
            <person name="Hug L.A."/>
            <person name="Sharon I."/>
            <person name="Castelle C.J."/>
            <person name="Probst A.J."/>
            <person name="Thomas B.C."/>
            <person name="Singh A."/>
            <person name="Wilkins M.J."/>
            <person name="Karaoz U."/>
            <person name="Brodie E.L."/>
            <person name="Williams K.H."/>
            <person name="Hubbard S.S."/>
            <person name="Banfield J.F."/>
        </authorList>
    </citation>
    <scope>NUCLEOTIDE SEQUENCE [LARGE SCALE GENOMIC DNA]</scope>
</reference>
<dbReference type="PANTHER" id="PTHR46387">
    <property type="entry name" value="POLYNUCLEOTIDYL TRANSFERASE, RIBONUCLEASE H-LIKE SUPERFAMILY PROTEIN"/>
    <property type="match status" value="1"/>
</dbReference>
<name>A0A1G2RT92_9BACT</name>
<feature type="domain" description="RNase H type-1" evidence="1">
    <location>
        <begin position="1"/>
        <end position="137"/>
    </location>
</feature>
<dbReference type="GO" id="GO:0004523">
    <property type="term" value="F:RNA-DNA hybrid ribonuclease activity"/>
    <property type="evidence" value="ECO:0007669"/>
    <property type="project" value="InterPro"/>
</dbReference>
<dbReference type="InterPro" id="IPR012337">
    <property type="entry name" value="RNaseH-like_sf"/>
</dbReference>
<dbReference type="PROSITE" id="PS50879">
    <property type="entry name" value="RNASE_H_1"/>
    <property type="match status" value="1"/>
</dbReference>
<organism evidence="2 3">
    <name type="scientific">Candidatus Wildermuthbacteria bacterium RIFCSPLOWO2_02_FULL_47_9c</name>
    <dbReference type="NCBI Taxonomy" id="1802466"/>
    <lineage>
        <taxon>Bacteria</taxon>
        <taxon>Candidatus Wildermuthiibacteriota</taxon>
    </lineage>
</organism>
<dbReference type="EMBL" id="MHUL01000042">
    <property type="protein sequence ID" value="OHA76056.1"/>
    <property type="molecule type" value="Genomic_DNA"/>
</dbReference>
<dbReference type="InterPro" id="IPR036397">
    <property type="entry name" value="RNaseH_sf"/>
</dbReference>
<evidence type="ECO:0000313" key="3">
    <source>
        <dbReference type="Proteomes" id="UP000178222"/>
    </source>
</evidence>
<dbReference type="AlphaFoldDB" id="A0A1G2RT92"/>
<dbReference type="Pfam" id="PF13456">
    <property type="entry name" value="RVT_3"/>
    <property type="match status" value="1"/>
</dbReference>
<dbReference type="Proteomes" id="UP000178222">
    <property type="component" value="Unassembled WGS sequence"/>
</dbReference>